<reference evidence="4 5" key="1">
    <citation type="submission" date="2021-03" db="EMBL/GenBank/DDBJ databases">
        <title>novel species isolated from a fishpond in China.</title>
        <authorList>
            <person name="Lu H."/>
            <person name="Cai Z."/>
        </authorList>
    </citation>
    <scope>NUCLEOTIDE SEQUENCE [LARGE SCALE GENOMIC DNA]</scope>
    <source>
        <strain evidence="4 5">Y57</strain>
    </source>
</reference>
<dbReference type="InterPro" id="IPR014718">
    <property type="entry name" value="GH-type_carb-bd"/>
</dbReference>
<keyword evidence="3" id="KW-0119">Carbohydrate metabolism</keyword>
<dbReference type="SUPFAM" id="SSF74650">
    <property type="entry name" value="Galactose mutarotase-like"/>
    <property type="match status" value="1"/>
</dbReference>
<evidence type="ECO:0000313" key="5">
    <source>
        <dbReference type="Proteomes" id="UP000663992"/>
    </source>
</evidence>
<sequence length="310" mass="34755">MSIQVFRLSNCVGDEVAILDWGARLCSWSTRLGSGKRNIVLGYQDILKYQQDPYYLGAVVGPYANRIGHGKLKIASRTYQLEQNEGNHHLHGGVSGLHHVRWQYCHSTRSQLSLRYLQQDGVGGYPGPVNYKLEFELEDCSRLWVRMQAEVGQISLVGPTFHPYFNLAADTISINDHYLQLDAEHFAVVDDAGIPTGELRNVKDSQFDFRCARVLADTAVDHNFVVGGSLKQSAASLISPDQHLKLAISADYPGLQLYTGDYLSTPFTPRQGLCLEPQFFPDSPNQIGFPFHFSQPDKPFEATLCYQLDK</sequence>
<dbReference type="Pfam" id="PF01263">
    <property type="entry name" value="Aldose_epim"/>
    <property type="match status" value="1"/>
</dbReference>
<comment type="similarity">
    <text evidence="1">Belongs to the aldose epimerase family.</text>
</comment>
<dbReference type="InterPro" id="IPR008183">
    <property type="entry name" value="Aldose_1/G6P_1-epimerase"/>
</dbReference>
<evidence type="ECO:0000313" key="4">
    <source>
        <dbReference type="EMBL" id="MBN7818597.1"/>
    </source>
</evidence>
<name>A0ABS3CNG2_9ALTE</name>
<dbReference type="RefSeq" id="WP_206592415.1">
    <property type="nucleotide sequence ID" value="NZ_JAFKCS010000001.1"/>
</dbReference>
<keyword evidence="2" id="KW-0413">Isomerase</keyword>
<keyword evidence="5" id="KW-1185">Reference proteome</keyword>
<evidence type="ECO:0000256" key="1">
    <source>
        <dbReference type="ARBA" id="ARBA00006206"/>
    </source>
</evidence>
<proteinExistence type="inferred from homology"/>
<dbReference type="Gene3D" id="2.70.98.10">
    <property type="match status" value="1"/>
</dbReference>
<comment type="caution">
    <text evidence="4">The sequence shown here is derived from an EMBL/GenBank/DDBJ whole genome shotgun (WGS) entry which is preliminary data.</text>
</comment>
<dbReference type="PANTHER" id="PTHR10091:SF0">
    <property type="entry name" value="GALACTOSE MUTAROTASE"/>
    <property type="match status" value="1"/>
</dbReference>
<dbReference type="InterPro" id="IPR047215">
    <property type="entry name" value="Galactose_mutarotase-like"/>
</dbReference>
<dbReference type="EMBL" id="JAFKCS010000001">
    <property type="protein sequence ID" value="MBN7818597.1"/>
    <property type="molecule type" value="Genomic_DNA"/>
</dbReference>
<accession>A0ABS3CNG2</accession>
<evidence type="ECO:0000256" key="3">
    <source>
        <dbReference type="ARBA" id="ARBA00023277"/>
    </source>
</evidence>
<protein>
    <submittedName>
        <fullName evidence="4">Galactose mutarotase</fullName>
    </submittedName>
</protein>
<dbReference type="PANTHER" id="PTHR10091">
    <property type="entry name" value="ALDOSE-1-EPIMERASE"/>
    <property type="match status" value="1"/>
</dbReference>
<dbReference type="InterPro" id="IPR011013">
    <property type="entry name" value="Gal_mutarotase_sf_dom"/>
</dbReference>
<gene>
    <name evidence="4" type="ORF">J0A65_01910</name>
</gene>
<evidence type="ECO:0000256" key="2">
    <source>
        <dbReference type="ARBA" id="ARBA00023235"/>
    </source>
</evidence>
<dbReference type="Proteomes" id="UP000663992">
    <property type="component" value="Unassembled WGS sequence"/>
</dbReference>
<dbReference type="CDD" id="cd09019">
    <property type="entry name" value="galactose_mutarotase_like"/>
    <property type="match status" value="1"/>
</dbReference>
<organism evidence="4 5">
    <name type="scientific">Bowmanella yangjiangensis</name>
    <dbReference type="NCBI Taxonomy" id="2811230"/>
    <lineage>
        <taxon>Bacteria</taxon>
        <taxon>Pseudomonadati</taxon>
        <taxon>Pseudomonadota</taxon>
        <taxon>Gammaproteobacteria</taxon>
        <taxon>Alteromonadales</taxon>
        <taxon>Alteromonadaceae</taxon>
        <taxon>Bowmanella</taxon>
    </lineage>
</organism>